<reference evidence="1 2" key="1">
    <citation type="journal article" date="2024" name="BMC Biol.">
        <title>Comparative genomics of Ascetosporea gives new insight into the evolutionary basis for animal parasitism in Rhizaria.</title>
        <authorList>
            <person name="Hiltunen Thoren M."/>
            <person name="Onut-Brannstrom I."/>
            <person name="Alfjorden A."/>
            <person name="Peckova H."/>
            <person name="Swords F."/>
            <person name="Hooper C."/>
            <person name="Holzer A.S."/>
            <person name="Bass D."/>
            <person name="Burki F."/>
        </authorList>
    </citation>
    <scope>NUCLEOTIDE SEQUENCE [LARGE SCALE GENOMIC DNA]</scope>
    <source>
        <strain evidence="1">20-A016</strain>
    </source>
</reference>
<proteinExistence type="predicted"/>
<evidence type="ECO:0000313" key="2">
    <source>
        <dbReference type="Proteomes" id="UP001439008"/>
    </source>
</evidence>
<accession>A0ABV2AUI0</accession>
<sequence>MRSHLAESVVKLRRKTACLHYLAKSYEMINTRTLLTLTKSHCLAAIDYAAEILIGSSPHNLKKTRSGRTQSFNKRNWSRQNMRKKRVSNTNFIYEPKEEMGSENTQIPCKTCY</sequence>
<organism evidence="1 2">
    <name type="scientific">Bonamia ostreae</name>
    <dbReference type="NCBI Taxonomy" id="126728"/>
    <lineage>
        <taxon>Eukaryota</taxon>
        <taxon>Sar</taxon>
        <taxon>Rhizaria</taxon>
        <taxon>Endomyxa</taxon>
        <taxon>Ascetosporea</taxon>
        <taxon>Haplosporida</taxon>
        <taxon>Bonamia</taxon>
    </lineage>
</organism>
<protein>
    <submittedName>
        <fullName evidence="1">Uncharacterized protein</fullName>
    </submittedName>
</protein>
<dbReference type="EMBL" id="JBDODL010005581">
    <property type="protein sequence ID" value="MES1923308.1"/>
    <property type="molecule type" value="Genomic_DNA"/>
</dbReference>
<name>A0ABV2AUI0_9EUKA</name>
<comment type="caution">
    <text evidence="1">The sequence shown here is derived from an EMBL/GenBank/DDBJ whole genome shotgun (WGS) entry which is preliminary data.</text>
</comment>
<keyword evidence="2" id="KW-1185">Reference proteome</keyword>
<dbReference type="Proteomes" id="UP001439008">
    <property type="component" value="Unassembled WGS sequence"/>
</dbReference>
<evidence type="ECO:0000313" key="1">
    <source>
        <dbReference type="EMBL" id="MES1923308.1"/>
    </source>
</evidence>
<gene>
    <name evidence="1" type="ORF">MHBO_004863</name>
</gene>